<gene>
    <name evidence="2" type="ORF">RNC47_30060</name>
</gene>
<dbReference type="Proteomes" id="UP001183420">
    <property type="component" value="Unassembled WGS sequence"/>
</dbReference>
<feature type="domain" description="NAD(P)-binding" evidence="1">
    <location>
        <begin position="10"/>
        <end position="182"/>
    </location>
</feature>
<dbReference type="PANTHER" id="PTHR43162">
    <property type="match status" value="1"/>
</dbReference>
<evidence type="ECO:0000259" key="1">
    <source>
        <dbReference type="Pfam" id="PF13460"/>
    </source>
</evidence>
<dbReference type="Pfam" id="PF13460">
    <property type="entry name" value="NAD_binding_10"/>
    <property type="match status" value="1"/>
</dbReference>
<proteinExistence type="predicted"/>
<keyword evidence="3" id="KW-1185">Reference proteome</keyword>
<name>A0ABU2LY98_9ACTN</name>
<protein>
    <submittedName>
        <fullName evidence="2">NAD(P)H-binding protein</fullName>
    </submittedName>
</protein>
<organism evidence="2 3">
    <name type="scientific">Streptomyces millisiae</name>
    <dbReference type="NCBI Taxonomy" id="3075542"/>
    <lineage>
        <taxon>Bacteria</taxon>
        <taxon>Bacillati</taxon>
        <taxon>Actinomycetota</taxon>
        <taxon>Actinomycetes</taxon>
        <taxon>Kitasatosporales</taxon>
        <taxon>Streptomycetaceae</taxon>
        <taxon>Streptomyces</taxon>
    </lineage>
</organism>
<evidence type="ECO:0000313" key="2">
    <source>
        <dbReference type="EMBL" id="MDT0322568.1"/>
    </source>
</evidence>
<dbReference type="InterPro" id="IPR016040">
    <property type="entry name" value="NAD(P)-bd_dom"/>
</dbReference>
<dbReference type="RefSeq" id="WP_311603241.1">
    <property type="nucleotide sequence ID" value="NZ_JAVREM010000066.1"/>
</dbReference>
<sequence length="282" mass="28822">METLMILVTGATGTIGGHLVRQLAEAGAAFRALVRSEAKGAALGHPFAVGDFDDAESLRAALAGADRLFLCGGGAVPVAHGEPQPMIRQEKAAIDAARAAGVRYVVKVSVWRPTPGAPLSVGAHAEIERHLAASGLAWATLQPTGFMQNFAPGGAIEGAYGTGRVAYVDAADIAACAAALLTAAEPREGAFPLTGPEALTHAEIAARLGVPFRDLPPEAAAAALRARGLPAGFVTDLLTLYAGMAAGEMAEVTPTVRDLTGRAPRSFDDFLAFGRHAGRGGR</sequence>
<dbReference type="EMBL" id="JAVREM010000066">
    <property type="protein sequence ID" value="MDT0322568.1"/>
    <property type="molecule type" value="Genomic_DNA"/>
</dbReference>
<dbReference type="SUPFAM" id="SSF51735">
    <property type="entry name" value="NAD(P)-binding Rossmann-fold domains"/>
    <property type="match status" value="1"/>
</dbReference>
<accession>A0ABU2LY98</accession>
<comment type="caution">
    <text evidence="2">The sequence shown here is derived from an EMBL/GenBank/DDBJ whole genome shotgun (WGS) entry which is preliminary data.</text>
</comment>
<dbReference type="Gene3D" id="3.90.25.10">
    <property type="entry name" value="UDP-galactose 4-epimerase, domain 1"/>
    <property type="match status" value="1"/>
</dbReference>
<dbReference type="Gene3D" id="3.40.50.720">
    <property type="entry name" value="NAD(P)-binding Rossmann-like Domain"/>
    <property type="match status" value="1"/>
</dbReference>
<dbReference type="PANTHER" id="PTHR43162:SF1">
    <property type="entry name" value="PRESTALK A DIFFERENTIATION PROTEIN A"/>
    <property type="match status" value="1"/>
</dbReference>
<evidence type="ECO:0000313" key="3">
    <source>
        <dbReference type="Proteomes" id="UP001183420"/>
    </source>
</evidence>
<dbReference type="InterPro" id="IPR036291">
    <property type="entry name" value="NAD(P)-bd_dom_sf"/>
</dbReference>
<dbReference type="InterPro" id="IPR051604">
    <property type="entry name" value="Ergot_Alk_Oxidoreductase"/>
</dbReference>
<reference evidence="3" key="1">
    <citation type="submission" date="2023-07" db="EMBL/GenBank/DDBJ databases">
        <title>30 novel species of actinomycetes from the DSMZ collection.</title>
        <authorList>
            <person name="Nouioui I."/>
        </authorList>
    </citation>
    <scope>NUCLEOTIDE SEQUENCE [LARGE SCALE GENOMIC DNA]</scope>
    <source>
        <strain evidence="3">DSM 44918</strain>
    </source>
</reference>